<dbReference type="Proteomes" id="UP001159427">
    <property type="component" value="Unassembled WGS sequence"/>
</dbReference>
<dbReference type="EMBL" id="CALNXI010000350">
    <property type="protein sequence ID" value="CAH3025392.1"/>
    <property type="molecule type" value="Genomic_DNA"/>
</dbReference>
<reference evidence="2 3" key="1">
    <citation type="submission" date="2022-05" db="EMBL/GenBank/DDBJ databases">
        <authorList>
            <consortium name="Genoscope - CEA"/>
            <person name="William W."/>
        </authorList>
    </citation>
    <scope>NUCLEOTIDE SEQUENCE [LARGE SCALE GENOMIC DNA]</scope>
</reference>
<comment type="caution">
    <text evidence="2">The sequence shown here is derived from an EMBL/GenBank/DDBJ whole genome shotgun (WGS) entry which is preliminary data.</text>
</comment>
<organism evidence="2 3">
    <name type="scientific">Porites evermanni</name>
    <dbReference type="NCBI Taxonomy" id="104178"/>
    <lineage>
        <taxon>Eukaryota</taxon>
        <taxon>Metazoa</taxon>
        <taxon>Cnidaria</taxon>
        <taxon>Anthozoa</taxon>
        <taxon>Hexacorallia</taxon>
        <taxon>Scleractinia</taxon>
        <taxon>Fungiina</taxon>
        <taxon>Poritidae</taxon>
        <taxon>Porites</taxon>
    </lineage>
</organism>
<evidence type="ECO:0000313" key="3">
    <source>
        <dbReference type="Proteomes" id="UP001159427"/>
    </source>
</evidence>
<evidence type="ECO:0000313" key="2">
    <source>
        <dbReference type="EMBL" id="CAH3025392.1"/>
    </source>
</evidence>
<proteinExistence type="predicted"/>
<evidence type="ECO:0000256" key="1">
    <source>
        <dbReference type="SAM" id="MobiDB-lite"/>
    </source>
</evidence>
<keyword evidence="3" id="KW-1185">Reference proteome</keyword>
<gene>
    <name evidence="2" type="ORF">PEVE_00025978</name>
</gene>
<sequence length="102" mass="11252">ASDAANHFPNFPTVDSAVGDDFTVFPTFVPTDTLEHLKNFGKNIRKSADAITEFASPKGLRILSFAHELPSKNFQRTDNRSCTSKPRQLGIPGKRTGKHKPI</sequence>
<accession>A0ABN8MC50</accession>
<name>A0ABN8MC50_9CNID</name>
<feature type="non-terminal residue" evidence="2">
    <location>
        <position position="1"/>
    </location>
</feature>
<feature type="non-terminal residue" evidence="2">
    <location>
        <position position="102"/>
    </location>
</feature>
<feature type="region of interest" description="Disordered" evidence="1">
    <location>
        <begin position="74"/>
        <end position="102"/>
    </location>
</feature>
<feature type="compositionally biased region" description="Polar residues" evidence="1">
    <location>
        <begin position="74"/>
        <end position="86"/>
    </location>
</feature>
<protein>
    <submittedName>
        <fullName evidence="2">Uncharacterized protein</fullName>
    </submittedName>
</protein>